<dbReference type="RefSeq" id="XP_011505197.1">
    <property type="nucleotide sequence ID" value="XM_011506895.1"/>
</dbReference>
<proteinExistence type="predicted"/>
<dbReference type="Pfam" id="PF00664">
    <property type="entry name" value="ABC_membrane"/>
    <property type="match status" value="2"/>
</dbReference>
<evidence type="ECO:0000259" key="11">
    <source>
        <dbReference type="PROSITE" id="PS50929"/>
    </source>
</evidence>
<feature type="transmembrane region" description="Helical" evidence="9">
    <location>
        <begin position="91"/>
        <end position="110"/>
    </location>
</feature>
<evidence type="ECO:0000313" key="12">
    <source>
        <dbReference type="Proteomes" id="UP000695007"/>
    </source>
</evidence>
<keyword evidence="5" id="KW-0547">Nucleotide-binding</keyword>
<evidence type="ECO:0000256" key="6">
    <source>
        <dbReference type="ARBA" id="ARBA00022840"/>
    </source>
</evidence>
<evidence type="ECO:0000313" key="13">
    <source>
        <dbReference type="RefSeq" id="XP_011505197.1"/>
    </source>
</evidence>
<keyword evidence="3 9" id="KW-0812">Transmembrane</keyword>
<dbReference type="PANTHER" id="PTHR24223">
    <property type="entry name" value="ATP-BINDING CASSETTE SUB-FAMILY C"/>
    <property type="match status" value="1"/>
</dbReference>
<dbReference type="InterPro" id="IPR011527">
    <property type="entry name" value="ABC1_TM_dom"/>
</dbReference>
<feature type="transmembrane region" description="Helical" evidence="9">
    <location>
        <begin position="1130"/>
        <end position="1148"/>
    </location>
</feature>
<dbReference type="Proteomes" id="UP000695007">
    <property type="component" value="Unplaced"/>
</dbReference>
<dbReference type="KEGG" id="csol:105368011"/>
<evidence type="ECO:0000256" key="8">
    <source>
        <dbReference type="ARBA" id="ARBA00023136"/>
    </source>
</evidence>
<dbReference type="CDD" id="cd03244">
    <property type="entry name" value="ABCC_MRP_domain2"/>
    <property type="match status" value="1"/>
</dbReference>
<dbReference type="SUPFAM" id="SSF90123">
    <property type="entry name" value="ABC transporter transmembrane region"/>
    <property type="match status" value="2"/>
</dbReference>
<dbReference type="GeneID" id="105368011"/>
<dbReference type="FunFam" id="3.40.50.300:FF:000163">
    <property type="entry name" value="Multidrug resistance-associated protein member 4"/>
    <property type="match status" value="1"/>
</dbReference>
<comment type="subcellular location">
    <subcellularLocation>
        <location evidence="1">Membrane</location>
        <topology evidence="1">Multi-pass membrane protein</topology>
    </subcellularLocation>
</comment>
<keyword evidence="7 9" id="KW-1133">Transmembrane helix</keyword>
<keyword evidence="8 9" id="KW-0472">Membrane</keyword>
<dbReference type="Pfam" id="PF00005">
    <property type="entry name" value="ABC_tran"/>
    <property type="match status" value="2"/>
</dbReference>
<evidence type="ECO:0000256" key="1">
    <source>
        <dbReference type="ARBA" id="ARBA00004141"/>
    </source>
</evidence>
<dbReference type="GO" id="GO:0005524">
    <property type="term" value="F:ATP binding"/>
    <property type="evidence" value="ECO:0007669"/>
    <property type="project" value="UniProtKB-KW"/>
</dbReference>
<protein>
    <submittedName>
        <fullName evidence="13">Multidrug resistance-associated protein 4-like</fullName>
    </submittedName>
</protein>
<sequence>MGQYVRDNPSPRLTANLFSKLFFWWLKPIFYHGKSRDLKNDDLHDTLPFDISDQLGGRLEKNWKNEVENARQNDRKPKLVNAIRKSFGWSYFYYASHMFVLNCLRVLQPLMLGLLVEYFEIGSQTTRDEAYVFACSLVLLILLHCILKHHIDLGVLEIGMRLRIACSSLIYRKIVRLSNASMAETQGGQIINLLSNDVVRFDPLFMYLHYIWITPFQGALIAYLIWRNVQLSSLTGVLLMTIETIPVQVYIGKITSRLRGKIAARTDERVQLMSEIITGIHVIKMYTWEKPFERLISLARRNEINMITYMSYLRGINIASNAFIDRTCLYVTLMTYVLMGNVISAHRVFSMVQYFTILQNLLAYNYPRAIFNAAEARVSIKRIEKFLKFEEIKIKAPLLSIEDNAGITLKNITASWTDNSIVNTLHEITMHIAPKKLHAIIGCVGSGKSSLLQLILGELQPSFGELKINGTISYASQRSWLFPGTIRDNILFDQSYNETRYQEVVHVCLLERDFERLAHSDYTQVGERGTNLSGGQCARINLARAVYRDADIYILDDPFSSVDTNVCKYLLNDCINGYLKDKTRIFVTHRIQLLKETDTIFLLNNGKLEFQGKFADLSKKQLYFLNVPVENEINVPIEMKEIKKKNYHDGILLKSIGNYEPTDKEPQETEELIAKGKMKTSILLRYFRSANSSFLLVTTILFFILAQVIRSCSDYWLAYWTSREEFRLNSIKQEKLKLTSNVTINSTENSLTNSTTTSTNLNKTVLFSTMSSLFSTTTQNTLSRVKRNALLNSSDLLSHKVPDILLNVTETLLPNAMASSSVNKQTSLLSATEDISSDKTESILSEISRHYISSPTDSLLINGSHDLILNSTQSLMDIFSSNTTENTISNIILDQSSNSSLFSTENIEAPSYSDVNIALTIYGCILLGCVVTVIIKCLLFYKSCMNASTNIHNKMFSCILRTSMQFFNKQTSGQILNRFSKDTGAMDEILPITMYESIEIFSIIMGIIVQVTIINWWFLLSIIITGFLYWKIRNLYVFTACSIKRLEGAAKSPVLSYVTASLDGLVTIRSGRSQSIVCRRFDAHQDAHTRAHFLGIAVASAFGLWLDIISVFLVGFITFGCLLTDESNTFAGNVGLAITQTLMLCGMLQRGIRQTAETMTQMTSVERILQFTRLEEEGNNEVLSVKDKLPSDWPKEGKIEFKQFYLRYAEDLEPVLKNVNLVIKPGSKVGIVGRTGAGKSSLISALFRFAQSEGHIFIDGIDIKNVSLYKLRKHIAIIPQEPMLFSATLRDNLDPFHEFKDTSLWAALEDIKLHKAFVPLDHPIGNGGKNLSAGQRQLLCLARAIVKRTRILVLDEATANVDPATDSLIRETIHSKFSDCTVLTVAHRLESVIDNDMIMVVDNGEIVEYDHPHELLRKTDGHLVRMARQAGNEMLEYLKKVSEETYTRLDNEELTIDLPDEKLNIIENVKK</sequence>
<accession>A0AAJ7E297</accession>
<dbReference type="GO" id="GO:0140359">
    <property type="term" value="F:ABC-type transporter activity"/>
    <property type="evidence" value="ECO:0007669"/>
    <property type="project" value="InterPro"/>
</dbReference>
<gene>
    <name evidence="13" type="primary">LOC105368011</name>
</gene>
<dbReference type="InterPro" id="IPR044746">
    <property type="entry name" value="ABCC_6TM_D1"/>
</dbReference>
<evidence type="ECO:0000256" key="9">
    <source>
        <dbReference type="SAM" id="Phobius"/>
    </source>
</evidence>
<dbReference type="FunFam" id="3.40.50.300:FF:000973">
    <property type="entry name" value="Multidrug resistance-associated protein 4"/>
    <property type="match status" value="1"/>
</dbReference>
<dbReference type="InterPro" id="IPR036640">
    <property type="entry name" value="ABC1_TM_sf"/>
</dbReference>
<evidence type="ECO:0000256" key="2">
    <source>
        <dbReference type="ARBA" id="ARBA00022448"/>
    </source>
</evidence>
<organism evidence="12 13">
    <name type="scientific">Ceratosolen solmsi marchali</name>
    <dbReference type="NCBI Taxonomy" id="326594"/>
    <lineage>
        <taxon>Eukaryota</taxon>
        <taxon>Metazoa</taxon>
        <taxon>Ecdysozoa</taxon>
        <taxon>Arthropoda</taxon>
        <taxon>Hexapoda</taxon>
        <taxon>Insecta</taxon>
        <taxon>Pterygota</taxon>
        <taxon>Neoptera</taxon>
        <taxon>Endopterygota</taxon>
        <taxon>Hymenoptera</taxon>
        <taxon>Apocrita</taxon>
        <taxon>Proctotrupomorpha</taxon>
        <taxon>Chalcidoidea</taxon>
        <taxon>Agaonidae</taxon>
        <taxon>Agaoninae</taxon>
        <taxon>Ceratosolen</taxon>
    </lineage>
</organism>
<dbReference type="Gene3D" id="3.40.50.300">
    <property type="entry name" value="P-loop containing nucleotide triphosphate hydrolases"/>
    <property type="match status" value="2"/>
</dbReference>
<dbReference type="InterPro" id="IPR017871">
    <property type="entry name" value="ABC_transporter-like_CS"/>
</dbReference>
<feature type="domain" description="ABC transporter" evidence="10">
    <location>
        <begin position="407"/>
        <end position="630"/>
    </location>
</feature>
<dbReference type="SUPFAM" id="SSF52540">
    <property type="entry name" value="P-loop containing nucleoside triphosphate hydrolases"/>
    <property type="match status" value="2"/>
</dbReference>
<dbReference type="GO" id="GO:0016020">
    <property type="term" value="C:membrane"/>
    <property type="evidence" value="ECO:0007669"/>
    <property type="project" value="UniProtKB-SubCell"/>
</dbReference>
<dbReference type="Gene3D" id="1.20.1560.10">
    <property type="entry name" value="ABC transporter type 1, transmembrane domain"/>
    <property type="match status" value="2"/>
</dbReference>
<dbReference type="InterPro" id="IPR044726">
    <property type="entry name" value="ABCC_6TM_D2"/>
</dbReference>
<dbReference type="FunFam" id="1.20.1560.10:FF:000026">
    <property type="entry name" value="Multidrug resistance-associated protein lethal(2)03659"/>
    <property type="match status" value="1"/>
</dbReference>
<dbReference type="GO" id="GO:0016887">
    <property type="term" value="F:ATP hydrolysis activity"/>
    <property type="evidence" value="ECO:0007669"/>
    <property type="project" value="InterPro"/>
</dbReference>
<keyword evidence="2" id="KW-0813">Transport</keyword>
<dbReference type="PROSITE" id="PS50893">
    <property type="entry name" value="ABC_TRANSPORTER_2"/>
    <property type="match status" value="2"/>
</dbReference>
<feature type="domain" description="ABC transmembrane type-1" evidence="11">
    <location>
        <begin position="907"/>
        <end position="1160"/>
    </location>
</feature>
<evidence type="ECO:0000256" key="3">
    <source>
        <dbReference type="ARBA" id="ARBA00022692"/>
    </source>
</evidence>
<evidence type="ECO:0000256" key="4">
    <source>
        <dbReference type="ARBA" id="ARBA00022737"/>
    </source>
</evidence>
<evidence type="ECO:0000256" key="7">
    <source>
        <dbReference type="ARBA" id="ARBA00022989"/>
    </source>
</evidence>
<dbReference type="PROSITE" id="PS50929">
    <property type="entry name" value="ABC_TM1F"/>
    <property type="match status" value="2"/>
</dbReference>
<dbReference type="PANTHER" id="PTHR24223:SF415">
    <property type="entry name" value="FI20190P1"/>
    <property type="match status" value="1"/>
</dbReference>
<dbReference type="SMART" id="SM00382">
    <property type="entry name" value="AAA"/>
    <property type="match status" value="2"/>
</dbReference>
<dbReference type="PROSITE" id="PS00211">
    <property type="entry name" value="ABC_TRANSPORTER_1"/>
    <property type="match status" value="2"/>
</dbReference>
<dbReference type="InterPro" id="IPR027417">
    <property type="entry name" value="P-loop_NTPase"/>
</dbReference>
<dbReference type="InterPro" id="IPR003439">
    <property type="entry name" value="ABC_transporter-like_ATP-bd"/>
</dbReference>
<keyword evidence="12" id="KW-1185">Reference proteome</keyword>
<dbReference type="FunFam" id="1.20.1560.10:FF:000014">
    <property type="entry name" value="Multidrug resistance-associated protein member 4"/>
    <property type="match status" value="1"/>
</dbReference>
<keyword evidence="6" id="KW-0067">ATP-binding</keyword>
<feature type="domain" description="ABC transmembrane type-1" evidence="11">
    <location>
        <begin position="98"/>
        <end position="362"/>
    </location>
</feature>
<dbReference type="CDD" id="cd18580">
    <property type="entry name" value="ABC_6TM_ABCC_D2"/>
    <property type="match status" value="1"/>
</dbReference>
<dbReference type="InterPro" id="IPR050173">
    <property type="entry name" value="ABC_transporter_C-like"/>
</dbReference>
<feature type="transmembrane region" description="Helical" evidence="9">
    <location>
        <begin position="1000"/>
        <end position="1030"/>
    </location>
</feature>
<feature type="transmembrane region" description="Helical" evidence="9">
    <location>
        <begin position="919"/>
        <end position="941"/>
    </location>
</feature>
<dbReference type="InterPro" id="IPR003593">
    <property type="entry name" value="AAA+_ATPase"/>
</dbReference>
<evidence type="ECO:0000256" key="5">
    <source>
        <dbReference type="ARBA" id="ARBA00022741"/>
    </source>
</evidence>
<feature type="transmembrane region" description="Helical" evidence="9">
    <location>
        <begin position="204"/>
        <end position="225"/>
    </location>
</feature>
<reference evidence="13" key="1">
    <citation type="submission" date="2025-08" db="UniProtKB">
        <authorList>
            <consortium name="RefSeq"/>
        </authorList>
    </citation>
    <scope>IDENTIFICATION</scope>
</reference>
<keyword evidence="4" id="KW-0677">Repeat</keyword>
<evidence type="ECO:0000259" key="10">
    <source>
        <dbReference type="PROSITE" id="PS50893"/>
    </source>
</evidence>
<feature type="domain" description="ABC transporter" evidence="10">
    <location>
        <begin position="1199"/>
        <end position="1428"/>
    </location>
</feature>
<feature type="transmembrane region" description="Helical" evidence="9">
    <location>
        <begin position="130"/>
        <end position="147"/>
    </location>
</feature>
<feature type="transmembrane region" description="Helical" evidence="9">
    <location>
        <begin position="1093"/>
        <end position="1118"/>
    </location>
</feature>
<dbReference type="CDD" id="cd03250">
    <property type="entry name" value="ABCC_MRP_domain1"/>
    <property type="match status" value="1"/>
</dbReference>
<feature type="transmembrane region" description="Helical" evidence="9">
    <location>
        <begin position="231"/>
        <end position="251"/>
    </location>
</feature>
<dbReference type="CDD" id="cd18579">
    <property type="entry name" value="ABC_6TM_ABCC_D1"/>
    <property type="match status" value="1"/>
</dbReference>
<name>A0AAJ7E297_9HYME</name>